<dbReference type="PANTHER" id="PTHR43201:SF5">
    <property type="entry name" value="MEDIUM-CHAIN ACYL-COA LIGASE ACSF2, MITOCHONDRIAL"/>
    <property type="match status" value="1"/>
</dbReference>
<evidence type="ECO:0000259" key="9">
    <source>
        <dbReference type="Pfam" id="PF00501"/>
    </source>
</evidence>
<dbReference type="InterPro" id="IPR020845">
    <property type="entry name" value="AMP-binding_CS"/>
</dbReference>
<evidence type="ECO:0000256" key="2">
    <source>
        <dbReference type="ARBA" id="ARBA00022598"/>
    </source>
</evidence>
<dbReference type="EMBL" id="AFYH01103902">
    <property type="status" value="NOT_ANNOTATED_CDS"/>
    <property type="molecule type" value="Genomic_DNA"/>
</dbReference>
<dbReference type="GO" id="GO:0006631">
    <property type="term" value="P:fatty acid metabolic process"/>
    <property type="evidence" value="ECO:0007669"/>
    <property type="project" value="TreeGrafter"/>
</dbReference>
<dbReference type="Gene3D" id="3.40.50.980">
    <property type="match status" value="2"/>
</dbReference>
<dbReference type="CTD" id="80221"/>
<evidence type="ECO:0000256" key="6">
    <source>
        <dbReference type="ARBA" id="ARBA00039638"/>
    </source>
</evidence>
<gene>
    <name evidence="11" type="primary">ACSF2</name>
</gene>
<dbReference type="EMBL" id="AFYH01103900">
    <property type="status" value="NOT_ANNOTATED_CDS"/>
    <property type="molecule type" value="Genomic_DNA"/>
</dbReference>
<evidence type="ECO:0000259" key="10">
    <source>
        <dbReference type="Pfam" id="PF13193"/>
    </source>
</evidence>
<name>M3XKY6_LATCH</name>
<evidence type="ECO:0000256" key="7">
    <source>
        <dbReference type="ARBA" id="ARBA00047319"/>
    </source>
</evidence>
<dbReference type="CDD" id="cd05917">
    <property type="entry name" value="FACL_like_2"/>
    <property type="match status" value="1"/>
</dbReference>
<accession>M3XKY6</accession>
<dbReference type="EMBL" id="AFYH01103901">
    <property type="status" value="NOT_ANNOTATED_CDS"/>
    <property type="molecule type" value="Genomic_DNA"/>
</dbReference>
<proteinExistence type="inferred from homology"/>
<dbReference type="EMBL" id="AFYH01103905">
    <property type="status" value="NOT_ANNOTATED_CDS"/>
    <property type="molecule type" value="Genomic_DNA"/>
</dbReference>
<protein>
    <recommendedName>
        <fullName evidence="6">Medium-chain acyl-CoA ligase ACSF2, mitochondrial</fullName>
        <ecNumber evidence="5">6.2.1.2</ecNumber>
    </recommendedName>
</protein>
<dbReference type="OMA" id="ICCRGYN"/>
<dbReference type="InterPro" id="IPR045851">
    <property type="entry name" value="AMP-bd_C_sf"/>
</dbReference>
<dbReference type="OrthoDB" id="10253115at2759"/>
<keyword evidence="12" id="KW-1185">Reference proteome</keyword>
<dbReference type="GeneTree" id="ENSGT00940000156830"/>
<dbReference type="KEGG" id="lcm:102361353"/>
<dbReference type="FunCoup" id="M3XKY6">
    <property type="interactions" value="502"/>
</dbReference>
<dbReference type="Gene3D" id="3.30.300.30">
    <property type="match status" value="1"/>
</dbReference>
<dbReference type="EMBL" id="AFYH01103904">
    <property type="status" value="NOT_ANNOTATED_CDS"/>
    <property type="molecule type" value="Genomic_DNA"/>
</dbReference>
<keyword evidence="2" id="KW-0436">Ligase</keyword>
<feature type="domain" description="AMP-dependent synthetase/ligase" evidence="9">
    <location>
        <begin position="74"/>
        <end position="464"/>
    </location>
</feature>
<comment type="similarity">
    <text evidence="1">Belongs to the ATP-dependent AMP-binding enzyme family.</text>
</comment>
<sequence length="606" mass="67621">MAATVLAKSFASRSGAGVLKVLHMEWIRSGIRQLHVSRMLLADYPPTRPMLSISYAHGTSDTPLLPKTVGQCLDETVSRYPDKEALVFVRDGIRKTFSQLKQDVDQLAAGLLVLGLNKGDRLGMWGPNTYDWVLMQFATAQAGIIMVTVNPAYQSQELEHALKNTGCKAIVFPSQFKTQKYYEILKQICPEVEKSSPGGITSKRLPDLKIAIVLDSKLPGAFQMDEVMQAGSSTHHEQLRAIQKKLSFDDPIMIQFTSGTTGRPKGATLSHHNIVNNSNLIGRRMGFHWRDTRICLPVPLYHCFGSVGGSLIMVLHASTNVFPSPGYDGRAVLETIEKEKCTVIYGTPTMFIDMLRELELSEFNLSSLEAGIVAGASAPPEVCRNIINKMKVPELTIGYGTTENSPVTFLGFHLDEINRKTETVGYIAAHTEAKVVNPNTGEILPLNTSGELWIRGYCVMLHYWGQPEKTREVITPENWYKTGDICTLDKFGYCKVIGRIKDMIIRGGENIYPVEIEEFLHTHPKAQEVQVIGVKDERMGEEVCACIRLKEGQECTAEEIKAYCKGKISHFKIPRFVLFVTDYPLTVSGKVQKYKLREMVEDKLGL</sequence>
<comment type="catalytic activity">
    <reaction evidence="8">
        <text>a medium-chain fatty acid + ATP + CoA = a medium-chain fatty acyl-CoA + AMP + diphosphate</text>
        <dbReference type="Rhea" id="RHEA:48340"/>
        <dbReference type="ChEBI" id="CHEBI:30616"/>
        <dbReference type="ChEBI" id="CHEBI:33019"/>
        <dbReference type="ChEBI" id="CHEBI:57287"/>
        <dbReference type="ChEBI" id="CHEBI:59558"/>
        <dbReference type="ChEBI" id="CHEBI:90546"/>
        <dbReference type="ChEBI" id="CHEBI:456215"/>
        <dbReference type="EC" id="6.2.1.2"/>
    </reaction>
</comment>
<dbReference type="Bgee" id="ENSLACG00000014730">
    <property type="expression patterns" value="Expressed in muscle tissue and 6 other cell types or tissues"/>
</dbReference>
<dbReference type="RefSeq" id="XP_005999662.1">
    <property type="nucleotide sequence ID" value="XM_005999600.3"/>
</dbReference>
<feature type="domain" description="AMP-binding enzyme C-terminal" evidence="10">
    <location>
        <begin position="515"/>
        <end position="590"/>
    </location>
</feature>
<dbReference type="Ensembl" id="ENSLACT00000024910.1">
    <property type="protein sequence ID" value="ENSLACP00000023392.1"/>
    <property type="gene ID" value="ENSLACG00000014730.2"/>
</dbReference>
<dbReference type="EMBL" id="AFYH01103899">
    <property type="status" value="NOT_ANNOTATED_CDS"/>
    <property type="molecule type" value="Genomic_DNA"/>
</dbReference>
<evidence type="ECO:0000256" key="3">
    <source>
        <dbReference type="ARBA" id="ARBA00023098"/>
    </source>
</evidence>
<evidence type="ECO:0000313" key="11">
    <source>
        <dbReference type="Ensembl" id="ENSLACP00000023392.1"/>
    </source>
</evidence>
<evidence type="ECO:0000256" key="5">
    <source>
        <dbReference type="ARBA" id="ARBA00039009"/>
    </source>
</evidence>
<dbReference type="InParanoid" id="M3XKY6"/>
<dbReference type="SUPFAM" id="SSF56801">
    <property type="entry name" value="Acetyl-CoA synthetase-like"/>
    <property type="match status" value="1"/>
</dbReference>
<dbReference type="InterPro" id="IPR025110">
    <property type="entry name" value="AMP-bd_C"/>
</dbReference>
<dbReference type="Pfam" id="PF00501">
    <property type="entry name" value="AMP-binding"/>
    <property type="match status" value="1"/>
</dbReference>
<dbReference type="PROSITE" id="PS00455">
    <property type="entry name" value="AMP_BINDING"/>
    <property type="match status" value="1"/>
</dbReference>
<dbReference type="GeneID" id="102361353"/>
<organism evidence="11 12">
    <name type="scientific">Latimeria chalumnae</name>
    <name type="common">Coelacanth</name>
    <dbReference type="NCBI Taxonomy" id="7897"/>
    <lineage>
        <taxon>Eukaryota</taxon>
        <taxon>Metazoa</taxon>
        <taxon>Chordata</taxon>
        <taxon>Craniata</taxon>
        <taxon>Vertebrata</taxon>
        <taxon>Euteleostomi</taxon>
        <taxon>Coelacanthiformes</taxon>
        <taxon>Coelacanthidae</taxon>
        <taxon>Latimeria</taxon>
    </lineage>
</organism>
<reference evidence="12" key="1">
    <citation type="submission" date="2011-08" db="EMBL/GenBank/DDBJ databases">
        <title>The draft genome of Latimeria chalumnae.</title>
        <authorList>
            <person name="Di Palma F."/>
            <person name="Alfoldi J."/>
            <person name="Johnson J."/>
            <person name="Berlin A."/>
            <person name="Gnerre S."/>
            <person name="Jaffe D."/>
            <person name="MacCallum I."/>
            <person name="Young S."/>
            <person name="Walker B.J."/>
            <person name="Lander E."/>
            <person name="Lindblad-Toh K."/>
        </authorList>
    </citation>
    <scope>NUCLEOTIDE SEQUENCE [LARGE SCALE GENOMIC DNA]</scope>
    <source>
        <strain evidence="12">Wild caught</strain>
    </source>
</reference>
<evidence type="ECO:0000256" key="8">
    <source>
        <dbReference type="ARBA" id="ARBA00048277"/>
    </source>
</evidence>
<comment type="catalytic activity">
    <reaction evidence="7">
        <text>octanoate + ATP + CoA = octanoyl-CoA + AMP + diphosphate</text>
        <dbReference type="Rhea" id="RHEA:33631"/>
        <dbReference type="ChEBI" id="CHEBI:25646"/>
        <dbReference type="ChEBI" id="CHEBI:30616"/>
        <dbReference type="ChEBI" id="CHEBI:33019"/>
        <dbReference type="ChEBI" id="CHEBI:57287"/>
        <dbReference type="ChEBI" id="CHEBI:57386"/>
        <dbReference type="ChEBI" id="CHEBI:456215"/>
    </reaction>
</comment>
<dbReference type="EC" id="6.2.1.2" evidence="5"/>
<comment type="function">
    <text evidence="4">Acyl-CoA synthases catalyze the initial reaction in fatty acid metabolism, by forming a thioester with CoA. Has some preference toward medium-chain substrates. Plays a role in adipocyte differentiation.</text>
</comment>
<evidence type="ECO:0000313" key="12">
    <source>
        <dbReference type="Proteomes" id="UP000008672"/>
    </source>
</evidence>
<dbReference type="STRING" id="7897.ENSLACP00000023392"/>
<dbReference type="InterPro" id="IPR000873">
    <property type="entry name" value="AMP-dep_synth/lig_dom"/>
</dbReference>
<dbReference type="PANTHER" id="PTHR43201">
    <property type="entry name" value="ACYL-COA SYNTHETASE"/>
    <property type="match status" value="1"/>
</dbReference>
<dbReference type="FunFam" id="3.30.300.30:FF:000008">
    <property type="entry name" value="2,3-dihydroxybenzoate-AMP ligase"/>
    <property type="match status" value="1"/>
</dbReference>
<dbReference type="Pfam" id="PF13193">
    <property type="entry name" value="AMP-binding_C"/>
    <property type="match status" value="1"/>
</dbReference>
<dbReference type="Gene3D" id="2.30.38.10">
    <property type="entry name" value="Luciferase, Domain 3"/>
    <property type="match status" value="1"/>
</dbReference>
<evidence type="ECO:0000256" key="4">
    <source>
        <dbReference type="ARBA" id="ARBA00037247"/>
    </source>
</evidence>
<evidence type="ECO:0000256" key="1">
    <source>
        <dbReference type="ARBA" id="ARBA00006432"/>
    </source>
</evidence>
<dbReference type="Proteomes" id="UP000008672">
    <property type="component" value="Unassembled WGS sequence"/>
</dbReference>
<dbReference type="EMBL" id="AFYH01103903">
    <property type="status" value="NOT_ANNOTATED_CDS"/>
    <property type="molecule type" value="Genomic_DNA"/>
</dbReference>
<dbReference type="FunFam" id="3.40.50.12780:FF:000003">
    <property type="entry name" value="Long-chain-fatty-acid--CoA ligase FadD"/>
    <property type="match status" value="1"/>
</dbReference>
<keyword evidence="3" id="KW-0443">Lipid metabolism</keyword>
<dbReference type="GO" id="GO:0031956">
    <property type="term" value="F:medium-chain fatty acid-CoA ligase activity"/>
    <property type="evidence" value="ECO:0007669"/>
    <property type="project" value="UniProtKB-EC"/>
</dbReference>
<dbReference type="AlphaFoldDB" id="M3XKY6"/>
<reference evidence="11" key="2">
    <citation type="submission" date="2025-08" db="UniProtKB">
        <authorList>
            <consortium name="Ensembl"/>
        </authorList>
    </citation>
    <scope>IDENTIFICATION</scope>
</reference>
<dbReference type="eggNOG" id="KOG1177">
    <property type="taxonomic scope" value="Eukaryota"/>
</dbReference>
<reference evidence="11" key="3">
    <citation type="submission" date="2025-09" db="UniProtKB">
        <authorList>
            <consortium name="Ensembl"/>
        </authorList>
    </citation>
    <scope>IDENTIFICATION</scope>
</reference>